<dbReference type="EMBL" id="FONN01000026">
    <property type="protein sequence ID" value="SFF32499.1"/>
    <property type="molecule type" value="Genomic_DNA"/>
</dbReference>
<evidence type="ECO:0000259" key="2">
    <source>
        <dbReference type="Pfam" id="PF00005"/>
    </source>
</evidence>
<evidence type="ECO:0000313" key="3">
    <source>
        <dbReference type="EMBL" id="SFF32499.1"/>
    </source>
</evidence>
<dbReference type="GO" id="GO:0005524">
    <property type="term" value="F:ATP binding"/>
    <property type="evidence" value="ECO:0007669"/>
    <property type="project" value="InterPro"/>
</dbReference>
<sequence length="97" mass="10588">MDTPKENQPVEISIDDISMYFGSGERKVAALQNVSFDVRNGEFISLLGPAGCGKSTLLSNGRFNAAYLGTNYDWQSASPRGAPAPQIRHCFSKRYAV</sequence>
<dbReference type="AlphaFoldDB" id="A0A1I2HRI1"/>
<dbReference type="Gene3D" id="3.40.50.300">
    <property type="entry name" value="P-loop containing nucleotide triphosphate hydrolases"/>
    <property type="match status" value="1"/>
</dbReference>
<dbReference type="InterPro" id="IPR027417">
    <property type="entry name" value="P-loop_NTPase"/>
</dbReference>
<dbReference type="SUPFAM" id="SSF52540">
    <property type="entry name" value="P-loop containing nucleoside triphosphate hydrolases"/>
    <property type="match status" value="1"/>
</dbReference>
<dbReference type="InterPro" id="IPR003439">
    <property type="entry name" value="ABC_transporter-like_ATP-bd"/>
</dbReference>
<keyword evidence="4" id="KW-1185">Reference proteome</keyword>
<dbReference type="Pfam" id="PF00005">
    <property type="entry name" value="ABC_tran"/>
    <property type="match status" value="1"/>
</dbReference>
<keyword evidence="1" id="KW-0813">Transport</keyword>
<reference evidence="4" key="1">
    <citation type="submission" date="2016-10" db="EMBL/GenBank/DDBJ databases">
        <authorList>
            <person name="Varghese N."/>
            <person name="Submissions S."/>
        </authorList>
    </citation>
    <scope>NUCLEOTIDE SEQUENCE [LARGE SCALE GENOMIC DNA]</scope>
    <source>
        <strain evidence="4">CGMCC 1.10223</strain>
    </source>
</reference>
<feature type="domain" description="ABC transporter" evidence="2">
    <location>
        <begin position="31"/>
        <end position="59"/>
    </location>
</feature>
<dbReference type="Proteomes" id="UP000183410">
    <property type="component" value="Unassembled WGS sequence"/>
</dbReference>
<dbReference type="PANTHER" id="PTHR42788:SF13">
    <property type="entry name" value="ALIPHATIC SULFONATES IMPORT ATP-BINDING PROTEIN SSUB"/>
    <property type="match status" value="1"/>
</dbReference>
<name>A0A1I2HRI1_9BACL</name>
<protein>
    <submittedName>
        <fullName evidence="3">ABC transporter</fullName>
    </submittedName>
</protein>
<evidence type="ECO:0000256" key="1">
    <source>
        <dbReference type="ARBA" id="ARBA00022448"/>
    </source>
</evidence>
<dbReference type="InterPro" id="IPR050166">
    <property type="entry name" value="ABC_transporter_ATP-bind"/>
</dbReference>
<evidence type="ECO:0000313" key="4">
    <source>
        <dbReference type="Proteomes" id="UP000183410"/>
    </source>
</evidence>
<dbReference type="GO" id="GO:0016887">
    <property type="term" value="F:ATP hydrolysis activity"/>
    <property type="evidence" value="ECO:0007669"/>
    <property type="project" value="InterPro"/>
</dbReference>
<gene>
    <name evidence="3" type="ORF">SAMN04487969_12622</name>
</gene>
<accession>A0A1I2HRI1</accession>
<proteinExistence type="predicted"/>
<dbReference type="PANTHER" id="PTHR42788">
    <property type="entry name" value="TAURINE IMPORT ATP-BINDING PROTEIN-RELATED"/>
    <property type="match status" value="1"/>
</dbReference>
<organism evidence="3 4">
    <name type="scientific">Paenibacillus algorifonticola</name>
    <dbReference type="NCBI Taxonomy" id="684063"/>
    <lineage>
        <taxon>Bacteria</taxon>
        <taxon>Bacillati</taxon>
        <taxon>Bacillota</taxon>
        <taxon>Bacilli</taxon>
        <taxon>Bacillales</taxon>
        <taxon>Paenibacillaceae</taxon>
        <taxon>Paenibacillus</taxon>
    </lineage>
</organism>